<name>A0A017RSG9_9CLOT</name>
<gene>
    <name evidence="1" type="ORF">Q428_12670</name>
</gene>
<comment type="caution">
    <text evidence="1">The sequence shown here is derived from an EMBL/GenBank/DDBJ whole genome shotgun (WGS) entry which is preliminary data.</text>
</comment>
<keyword evidence="2" id="KW-1185">Reference proteome</keyword>
<evidence type="ECO:0000313" key="2">
    <source>
        <dbReference type="Proteomes" id="UP000019681"/>
    </source>
</evidence>
<organism evidence="1 2">
    <name type="scientific">Fervidicella metallireducens AeB</name>
    <dbReference type="NCBI Taxonomy" id="1403537"/>
    <lineage>
        <taxon>Bacteria</taxon>
        <taxon>Bacillati</taxon>
        <taxon>Bacillota</taxon>
        <taxon>Clostridia</taxon>
        <taxon>Eubacteriales</taxon>
        <taxon>Clostridiaceae</taxon>
        <taxon>Fervidicella</taxon>
    </lineage>
</organism>
<accession>A0A017RSG9</accession>
<dbReference type="Proteomes" id="UP000019681">
    <property type="component" value="Unassembled WGS sequence"/>
</dbReference>
<evidence type="ECO:0000313" key="1">
    <source>
        <dbReference type="EMBL" id="EYE87557.1"/>
    </source>
</evidence>
<proteinExistence type="predicted"/>
<dbReference type="EMBL" id="AZQP01000049">
    <property type="protein sequence ID" value="EYE87557.1"/>
    <property type="molecule type" value="Genomic_DNA"/>
</dbReference>
<reference evidence="1 2" key="1">
    <citation type="journal article" date="2014" name="Genome Announc.">
        <title>Draft Genome Sequence of Fervidicella metallireducens Strain AeBT, an Iron-Reducing Thermoanaerobe from the Great Artesian Basin.</title>
        <authorList>
            <person name="Patel B.K."/>
        </authorList>
    </citation>
    <scope>NUCLEOTIDE SEQUENCE [LARGE SCALE GENOMIC DNA]</scope>
    <source>
        <strain evidence="1 2">AeB</strain>
    </source>
</reference>
<protein>
    <submittedName>
        <fullName evidence="1">Uncharacterized protein</fullName>
    </submittedName>
</protein>
<sequence>MGEKHTGGIKMTRDIFDMMQINGLIKIINSRICIM</sequence>
<dbReference type="AlphaFoldDB" id="A0A017RSG9"/>